<gene>
    <name evidence="2" type="ORF">PPTG_20721</name>
</gene>
<dbReference type="RefSeq" id="XP_008891167.1">
    <property type="nucleotide sequence ID" value="XM_008892919.1"/>
</dbReference>
<dbReference type="OMA" id="PPHVERY"/>
<dbReference type="AlphaFoldDB" id="W2RF60"/>
<evidence type="ECO:0000313" key="3">
    <source>
        <dbReference type="Proteomes" id="UP000018817"/>
    </source>
</evidence>
<organism evidence="2 3">
    <name type="scientific">Phytophthora nicotianae (strain INRA-310)</name>
    <name type="common">Phytophthora parasitica</name>
    <dbReference type="NCBI Taxonomy" id="761204"/>
    <lineage>
        <taxon>Eukaryota</taxon>
        <taxon>Sar</taxon>
        <taxon>Stramenopiles</taxon>
        <taxon>Oomycota</taxon>
        <taxon>Peronosporomycetes</taxon>
        <taxon>Peronosporales</taxon>
        <taxon>Peronosporaceae</taxon>
        <taxon>Phytophthora</taxon>
    </lineage>
</organism>
<dbReference type="Proteomes" id="UP000018817">
    <property type="component" value="Unassembled WGS sequence"/>
</dbReference>
<feature type="chain" id="PRO_5004824659" description="RxLR effector protein" evidence="1">
    <location>
        <begin position="21"/>
        <end position="181"/>
    </location>
</feature>
<dbReference type="OrthoDB" id="79295at2759"/>
<dbReference type="GeneID" id="20189320"/>
<evidence type="ECO:0000313" key="2">
    <source>
        <dbReference type="EMBL" id="ETN23866.1"/>
    </source>
</evidence>
<keyword evidence="1" id="KW-0732">Signal</keyword>
<proteinExistence type="predicted"/>
<feature type="signal peptide" evidence="1">
    <location>
        <begin position="1"/>
        <end position="20"/>
    </location>
</feature>
<reference evidence="2 3" key="2">
    <citation type="submission" date="2013-11" db="EMBL/GenBank/DDBJ databases">
        <title>The Genome Sequence of Phytophthora parasitica INRA-310.</title>
        <authorList>
            <consortium name="The Broad Institute Genomics Platform"/>
            <person name="Russ C."/>
            <person name="Tyler B."/>
            <person name="Panabieres F."/>
            <person name="Shan W."/>
            <person name="Tripathy S."/>
            <person name="Grunwald N."/>
            <person name="Machado M."/>
            <person name="Johnson C.S."/>
            <person name="Arredondo F."/>
            <person name="Hong C."/>
            <person name="Coffey M."/>
            <person name="Young S.K."/>
            <person name="Zeng Q."/>
            <person name="Gargeya S."/>
            <person name="Fitzgerald M."/>
            <person name="Abouelleil A."/>
            <person name="Alvarado L."/>
            <person name="Chapman S.B."/>
            <person name="Gainer-Dewar J."/>
            <person name="Goldberg J."/>
            <person name="Griggs A."/>
            <person name="Gujja S."/>
            <person name="Hansen M."/>
            <person name="Howarth C."/>
            <person name="Imamovic A."/>
            <person name="Ireland A."/>
            <person name="Larimer J."/>
            <person name="McCowan C."/>
            <person name="Murphy C."/>
            <person name="Pearson M."/>
            <person name="Poon T.W."/>
            <person name="Priest M."/>
            <person name="Roberts A."/>
            <person name="Saif S."/>
            <person name="Shea T."/>
            <person name="Sykes S."/>
            <person name="Wortman J."/>
            <person name="Nusbaum C."/>
            <person name="Birren B."/>
        </authorList>
    </citation>
    <scope>NUCLEOTIDE SEQUENCE [LARGE SCALE GENOMIC DNA]</scope>
    <source>
        <strain evidence="2 3">INRA-310</strain>
    </source>
</reference>
<accession>W2RF60</accession>
<dbReference type="EMBL" id="KI669561">
    <property type="protein sequence ID" value="ETN23866.1"/>
    <property type="molecule type" value="Genomic_DNA"/>
</dbReference>
<evidence type="ECO:0000256" key="1">
    <source>
        <dbReference type="SAM" id="SignalP"/>
    </source>
</evidence>
<evidence type="ECO:0008006" key="4">
    <source>
        <dbReference type="Google" id="ProtNLM"/>
    </source>
</evidence>
<name>W2RF60_PHYN3</name>
<reference evidence="3" key="1">
    <citation type="submission" date="2011-12" db="EMBL/GenBank/DDBJ databases">
        <authorList>
            <consortium name="The Broad Institute Genome Sequencing Platform"/>
            <person name="Russ C."/>
            <person name="Tyler B."/>
            <person name="Panabieres F."/>
            <person name="Shan W."/>
            <person name="Tripathy S."/>
            <person name="Grunwald N."/>
            <person name="Machado M."/>
            <person name="Young S.K."/>
            <person name="Zeng Q."/>
            <person name="Gargeya S."/>
            <person name="Fitzgerald M."/>
            <person name="Haas B."/>
            <person name="Abouelleil A."/>
            <person name="Alvarado L."/>
            <person name="Arachchi H.M."/>
            <person name="Berlin A."/>
            <person name="Chapman S.B."/>
            <person name="Gearin G."/>
            <person name="Goldberg J."/>
            <person name="Griggs A."/>
            <person name="Gujja S."/>
            <person name="Hansen M."/>
            <person name="Heiman D."/>
            <person name="Howarth C."/>
            <person name="Larimer J."/>
            <person name="Lui A."/>
            <person name="MacDonald P.J.P."/>
            <person name="McCowen C."/>
            <person name="Montmayeur A."/>
            <person name="Murphy C."/>
            <person name="Neiman D."/>
            <person name="Pearson M."/>
            <person name="Priest M."/>
            <person name="Roberts A."/>
            <person name="Saif S."/>
            <person name="Shea T."/>
            <person name="Sisk P."/>
            <person name="Stolte C."/>
            <person name="Sykes S."/>
            <person name="Wortman J."/>
            <person name="Nusbaum C."/>
            <person name="Birren B."/>
        </authorList>
    </citation>
    <scope>NUCLEOTIDE SEQUENCE [LARGE SCALE GENOMIC DNA]</scope>
    <source>
        <strain evidence="3">INRA-310</strain>
    </source>
</reference>
<dbReference type="VEuPathDB" id="FungiDB:PPTG_20721"/>
<protein>
    <recommendedName>
        <fullName evidence="4">RxLR effector protein</fullName>
    </recommendedName>
</protein>
<sequence>MSRLCFNSVVLQLCLASIAANATFLRENLKSKHAVFTSYVFRNSDVLDQLTTLLNTGESTWMRPTGIPPHVERYRQHVETRKVLTELPTVLLDDFSNLLDDKCVTQQSITRDNLGATIRSILEEAGLWQSHTTLQQAETSSDPTSIAHHWQWDGKFHRMPEAFIFPQLDALSVVAWKSRSW</sequence>